<keyword evidence="1" id="KW-0812">Transmembrane</keyword>
<name>A0ABR8VWG7_9GAMM</name>
<proteinExistence type="predicted"/>
<dbReference type="Proteomes" id="UP000621930">
    <property type="component" value="Unassembled WGS sequence"/>
</dbReference>
<evidence type="ECO:0000313" key="2">
    <source>
        <dbReference type="EMBL" id="MBD8009117.1"/>
    </source>
</evidence>
<reference evidence="2 3" key="1">
    <citation type="submission" date="2020-08" db="EMBL/GenBank/DDBJ databases">
        <title>A Genomic Blueprint of the Chicken Gut Microbiome.</title>
        <authorList>
            <person name="Gilroy R."/>
            <person name="Ravi A."/>
            <person name="Getino M."/>
            <person name="Pursley I."/>
            <person name="Horton D.L."/>
            <person name="Alikhan N.-F."/>
            <person name="Baker D."/>
            <person name="Gharbi K."/>
            <person name="Hall N."/>
            <person name="Watson M."/>
            <person name="Adriaenssens E.M."/>
            <person name="Foster-Nyarko E."/>
            <person name="Jarju S."/>
            <person name="Secka A."/>
            <person name="Antonio M."/>
            <person name="Oren A."/>
            <person name="Chaudhuri R."/>
            <person name="La Ragione R.M."/>
            <person name="Hildebrand F."/>
            <person name="Pallen M.J."/>
        </authorList>
    </citation>
    <scope>NUCLEOTIDE SEQUENCE [LARGE SCALE GENOMIC DNA]</scope>
    <source>
        <strain evidence="2 3">Sa1BUA6</strain>
    </source>
</reference>
<evidence type="ECO:0000313" key="3">
    <source>
        <dbReference type="Proteomes" id="UP000621930"/>
    </source>
</evidence>
<dbReference type="RefSeq" id="WP_081408823.1">
    <property type="nucleotide sequence ID" value="NZ_JACSPT010000007.1"/>
</dbReference>
<dbReference type="EMBL" id="JACSPT010000007">
    <property type="protein sequence ID" value="MBD8009117.1"/>
    <property type="molecule type" value="Genomic_DNA"/>
</dbReference>
<keyword evidence="1" id="KW-1133">Transmembrane helix</keyword>
<evidence type="ECO:0000256" key="1">
    <source>
        <dbReference type="SAM" id="Phobius"/>
    </source>
</evidence>
<organism evidence="2 3">
    <name type="scientific">Acinetobacter pecorum</name>
    <dbReference type="NCBI Taxonomy" id="2762215"/>
    <lineage>
        <taxon>Bacteria</taxon>
        <taxon>Pseudomonadati</taxon>
        <taxon>Pseudomonadota</taxon>
        <taxon>Gammaproteobacteria</taxon>
        <taxon>Moraxellales</taxon>
        <taxon>Moraxellaceae</taxon>
        <taxon>Acinetobacter</taxon>
    </lineage>
</organism>
<feature type="transmembrane region" description="Helical" evidence="1">
    <location>
        <begin position="6"/>
        <end position="24"/>
    </location>
</feature>
<keyword evidence="3" id="KW-1185">Reference proteome</keyword>
<protein>
    <recommendedName>
        <fullName evidence="4">DUF4760 domain-containing protein</fullName>
    </recommendedName>
</protein>
<sequence length="222" mass="25213">MKKNIVWGLIVAILGMGSSLWLLIDLEKLSGAEFVTLSLGFAVIGLIIAFAAEVQEFSIVGNGVKLKELRSEAEKTIEELRKGRTELFRILIQTSTELSGGLAGPSKVESRAKKFIHIFKEVEKFDCIKELKADLEKSLQVIVIAQYNKLSFIHKKQKEFNNEFTDCEKATYLYIALSDDVIRDSYTNRRPEPDFQTEKDDIIKAIDVYAELYEIKLKLDEA</sequence>
<evidence type="ECO:0008006" key="4">
    <source>
        <dbReference type="Google" id="ProtNLM"/>
    </source>
</evidence>
<keyword evidence="1" id="KW-0472">Membrane</keyword>
<gene>
    <name evidence="2" type="ORF">H9629_07150</name>
</gene>
<feature type="transmembrane region" description="Helical" evidence="1">
    <location>
        <begin position="31"/>
        <end position="52"/>
    </location>
</feature>
<accession>A0ABR8VWG7</accession>
<comment type="caution">
    <text evidence="2">The sequence shown here is derived from an EMBL/GenBank/DDBJ whole genome shotgun (WGS) entry which is preliminary data.</text>
</comment>